<accession>A0A6J6F829</accession>
<dbReference type="AlphaFoldDB" id="A0A6J6F829"/>
<name>A0A6J6F829_9ZZZZ</name>
<dbReference type="EMBL" id="CAEZTW010000121">
    <property type="protein sequence ID" value="CAB4584880.1"/>
    <property type="molecule type" value="Genomic_DNA"/>
</dbReference>
<gene>
    <name evidence="1" type="ORF">UFOPK1766_00678</name>
</gene>
<protein>
    <submittedName>
        <fullName evidence="1">Unannotated protein</fullName>
    </submittedName>
</protein>
<reference evidence="1" key="1">
    <citation type="submission" date="2020-05" db="EMBL/GenBank/DDBJ databases">
        <authorList>
            <person name="Chiriac C."/>
            <person name="Salcher M."/>
            <person name="Ghai R."/>
            <person name="Kavagutti S V."/>
        </authorList>
    </citation>
    <scope>NUCLEOTIDE SEQUENCE</scope>
</reference>
<proteinExistence type="predicted"/>
<organism evidence="1">
    <name type="scientific">freshwater metagenome</name>
    <dbReference type="NCBI Taxonomy" id="449393"/>
    <lineage>
        <taxon>unclassified sequences</taxon>
        <taxon>metagenomes</taxon>
        <taxon>ecological metagenomes</taxon>
    </lineage>
</organism>
<evidence type="ECO:0000313" key="1">
    <source>
        <dbReference type="EMBL" id="CAB4584880.1"/>
    </source>
</evidence>
<sequence>MAIAKPKVSITSNVFPIRVTLLKTKVISTALNTITVIHGSLIQTGFNPKNTFRNVPPETEATAAIKAMPP</sequence>